<dbReference type="EMBL" id="BAAAMU010000026">
    <property type="protein sequence ID" value="GAA1638545.1"/>
    <property type="molecule type" value="Genomic_DNA"/>
</dbReference>
<evidence type="ECO:0000313" key="3">
    <source>
        <dbReference type="Proteomes" id="UP001500064"/>
    </source>
</evidence>
<dbReference type="Proteomes" id="UP001500064">
    <property type="component" value="Unassembled WGS sequence"/>
</dbReference>
<evidence type="ECO:0000256" key="1">
    <source>
        <dbReference type="SAM" id="MobiDB-lite"/>
    </source>
</evidence>
<reference evidence="2 3" key="1">
    <citation type="journal article" date="2019" name="Int. J. Syst. Evol. Microbiol.">
        <title>The Global Catalogue of Microorganisms (GCM) 10K type strain sequencing project: providing services to taxonomists for standard genome sequencing and annotation.</title>
        <authorList>
            <consortium name="The Broad Institute Genomics Platform"/>
            <consortium name="The Broad Institute Genome Sequencing Center for Infectious Disease"/>
            <person name="Wu L."/>
            <person name="Ma J."/>
        </authorList>
    </citation>
    <scope>NUCLEOTIDE SEQUENCE [LARGE SCALE GENOMIC DNA]</scope>
    <source>
        <strain evidence="2 3">JCM 13929</strain>
    </source>
</reference>
<sequence>MEGTAGRVLVPGTTVSRLAGEGGGEQARRRQAVPLGDGECGYVRRDLVR</sequence>
<keyword evidence="3" id="KW-1185">Reference proteome</keyword>
<organism evidence="2 3">
    <name type="scientific">Nonomuraea maheshkhaliensis</name>
    <dbReference type="NCBI Taxonomy" id="419590"/>
    <lineage>
        <taxon>Bacteria</taxon>
        <taxon>Bacillati</taxon>
        <taxon>Actinomycetota</taxon>
        <taxon>Actinomycetes</taxon>
        <taxon>Streptosporangiales</taxon>
        <taxon>Streptosporangiaceae</taxon>
        <taxon>Nonomuraea</taxon>
    </lineage>
</organism>
<comment type="caution">
    <text evidence="2">The sequence shown here is derived from an EMBL/GenBank/DDBJ whole genome shotgun (WGS) entry which is preliminary data.</text>
</comment>
<protein>
    <recommendedName>
        <fullName evidence="4">SH3 domain-containing protein</fullName>
    </recommendedName>
</protein>
<feature type="region of interest" description="Disordered" evidence="1">
    <location>
        <begin position="1"/>
        <end position="32"/>
    </location>
</feature>
<accession>A0ABN2FB56</accession>
<dbReference type="RefSeq" id="WP_346106693.1">
    <property type="nucleotide sequence ID" value="NZ_BAAAMU010000026.1"/>
</dbReference>
<proteinExistence type="predicted"/>
<gene>
    <name evidence="2" type="ORF">GCM10009733_039610</name>
</gene>
<evidence type="ECO:0008006" key="4">
    <source>
        <dbReference type="Google" id="ProtNLM"/>
    </source>
</evidence>
<evidence type="ECO:0000313" key="2">
    <source>
        <dbReference type="EMBL" id="GAA1638545.1"/>
    </source>
</evidence>
<name>A0ABN2FB56_9ACTN</name>